<evidence type="ECO:0000313" key="1">
    <source>
        <dbReference type="EMBL" id="HEG90492.1"/>
    </source>
</evidence>
<reference evidence="1" key="1">
    <citation type="journal article" date="2020" name="mSystems">
        <title>Genome- and Community-Level Interaction Insights into Carbon Utilization and Element Cycling Functions of Hydrothermarchaeota in Hydrothermal Sediment.</title>
        <authorList>
            <person name="Zhou Z."/>
            <person name="Liu Y."/>
            <person name="Xu W."/>
            <person name="Pan J."/>
            <person name="Luo Z.H."/>
            <person name="Li M."/>
        </authorList>
    </citation>
    <scope>NUCLEOTIDE SEQUENCE [LARGE SCALE GENOMIC DNA]</scope>
    <source>
        <strain evidence="1">SpSt-210</strain>
    </source>
</reference>
<organism evidence="1">
    <name type="scientific">Thermorudis peleae</name>
    <dbReference type="NCBI Taxonomy" id="1382356"/>
    <lineage>
        <taxon>Bacteria</taxon>
        <taxon>Pseudomonadati</taxon>
        <taxon>Thermomicrobiota</taxon>
        <taxon>Thermomicrobia</taxon>
        <taxon>Thermomicrobia incertae sedis</taxon>
        <taxon>Thermorudis</taxon>
    </lineage>
</organism>
<name>A0A831X6V8_9BACT</name>
<comment type="caution">
    <text evidence="1">The sequence shown here is derived from an EMBL/GenBank/DDBJ whole genome shotgun (WGS) entry which is preliminary data.</text>
</comment>
<proteinExistence type="predicted"/>
<dbReference type="AlphaFoldDB" id="A0A831X6V8"/>
<protein>
    <submittedName>
        <fullName evidence="1">Response regulator transcription factor</fullName>
    </submittedName>
</protein>
<dbReference type="EMBL" id="DSIY01000077">
    <property type="protein sequence ID" value="HEG90492.1"/>
    <property type="molecule type" value="Genomic_DNA"/>
</dbReference>
<sequence>MKLLLVVEPTGQSTWRDRLQRALAGTDWRVCRSSPAEARRAALSTAALVVVVTEGALAASPGLLPALAGATRAPVVVAGRDDCQAELVALRAGAVAYFRPEQPDDLLVARLEALLRRHPFRPVLGRLPKRLGPQERALAHAILAHRGPLDRLRAVEVLWGGFASESAYRVGLLRLRRKLAAAGLLVEVRPGLGARILVAAEAAASGARPG</sequence>
<gene>
    <name evidence="1" type="ORF">ENP34_03485</name>
</gene>
<accession>A0A831X6V8</accession>